<feature type="chain" id="PRO_5018776723" evidence="1">
    <location>
        <begin position="40"/>
        <end position="218"/>
    </location>
</feature>
<proteinExistence type="predicted"/>
<sequence>MTSTIKIPRRGGGAGRRSRLLLAALGLAIAVAAPSAAQAADGSNPDWPCIQRLVPRISTAQVWAGPEPEPAAWARNEDVRAMAEQLSVRRLPIEEARTLVADYAQALPESERNEQLTALFGRTLELINRDRASIIAGIGRYARSQRERAEHIRSSRIAAAENAPATASADSAPTALDWEIRVFDERRRALIYLCEQPVLLEQRAFALGQAIYSHMVKE</sequence>
<dbReference type="EMBL" id="CP032509">
    <property type="protein sequence ID" value="AZN70565.1"/>
    <property type="molecule type" value="Genomic_DNA"/>
</dbReference>
<dbReference type="KEGG" id="abaw:D5400_04105"/>
<dbReference type="AlphaFoldDB" id="A0A3Q8XND2"/>
<keyword evidence="3" id="KW-1185">Reference proteome</keyword>
<accession>A0A3Q8XND2</accession>
<dbReference type="RefSeq" id="WP_126007905.1">
    <property type="nucleotide sequence ID" value="NZ_CP032509.1"/>
</dbReference>
<keyword evidence="1" id="KW-0732">Signal</keyword>
<dbReference type="InterPro" id="IPR006311">
    <property type="entry name" value="TAT_signal"/>
</dbReference>
<dbReference type="OrthoDB" id="6159094at2"/>
<gene>
    <name evidence="2" type="ORF">D5400_04105</name>
</gene>
<name>A0A3Q8XND2_9HYPH</name>
<evidence type="ECO:0000256" key="1">
    <source>
        <dbReference type="SAM" id="SignalP"/>
    </source>
</evidence>
<evidence type="ECO:0000313" key="3">
    <source>
        <dbReference type="Proteomes" id="UP000268192"/>
    </source>
</evidence>
<dbReference type="Proteomes" id="UP000268192">
    <property type="component" value="Chromosome"/>
</dbReference>
<feature type="signal peptide" evidence="1">
    <location>
        <begin position="1"/>
        <end position="39"/>
    </location>
</feature>
<evidence type="ECO:0000313" key="2">
    <source>
        <dbReference type="EMBL" id="AZN70565.1"/>
    </source>
</evidence>
<dbReference type="PROSITE" id="PS51318">
    <property type="entry name" value="TAT"/>
    <property type="match status" value="1"/>
</dbReference>
<protein>
    <submittedName>
        <fullName evidence="2">Uncharacterized protein</fullName>
    </submittedName>
</protein>
<organism evidence="2 3">
    <name type="scientific">Georhizobium profundi</name>
    <dbReference type="NCBI Taxonomy" id="2341112"/>
    <lineage>
        <taxon>Bacteria</taxon>
        <taxon>Pseudomonadati</taxon>
        <taxon>Pseudomonadota</taxon>
        <taxon>Alphaproteobacteria</taxon>
        <taxon>Hyphomicrobiales</taxon>
        <taxon>Rhizobiaceae</taxon>
        <taxon>Georhizobium</taxon>
    </lineage>
</organism>
<reference evidence="2 3" key="1">
    <citation type="submission" date="2018-09" db="EMBL/GenBank/DDBJ databases">
        <title>Marinorhizobium profundi gen. nov., sp. nov., isolated from a deep-sea sediment sample from the New Britain Trench and proposal of Marinorhizobiaceae fam. nov. in the order Rhizobiales of the class Alphaproteobacteria.</title>
        <authorList>
            <person name="Cao J."/>
        </authorList>
    </citation>
    <scope>NUCLEOTIDE SEQUENCE [LARGE SCALE GENOMIC DNA]</scope>
    <source>
        <strain evidence="2 3">WS11</strain>
    </source>
</reference>